<dbReference type="SMART" id="SM00554">
    <property type="entry name" value="FAS1"/>
    <property type="match status" value="1"/>
</dbReference>
<keyword evidence="1" id="KW-0732">Signal</keyword>
<dbReference type="Proteomes" id="UP001501612">
    <property type="component" value="Unassembled WGS sequence"/>
</dbReference>
<dbReference type="PROSITE" id="PS50213">
    <property type="entry name" value="FAS1"/>
    <property type="match status" value="1"/>
</dbReference>
<evidence type="ECO:0000313" key="4">
    <source>
        <dbReference type="Proteomes" id="UP001501612"/>
    </source>
</evidence>
<proteinExistence type="predicted"/>
<dbReference type="RefSeq" id="WP_344002957.1">
    <property type="nucleotide sequence ID" value="NZ_BAAAMY010000001.1"/>
</dbReference>
<feature type="domain" description="FAS1" evidence="2">
    <location>
        <begin position="51"/>
        <end position="211"/>
    </location>
</feature>
<dbReference type="EMBL" id="BAAAMY010000001">
    <property type="protein sequence ID" value="GAA1906428.1"/>
    <property type="molecule type" value="Genomic_DNA"/>
</dbReference>
<feature type="signal peptide" evidence="1">
    <location>
        <begin position="1"/>
        <end position="33"/>
    </location>
</feature>
<evidence type="ECO:0000259" key="2">
    <source>
        <dbReference type="PROSITE" id="PS50213"/>
    </source>
</evidence>
<organism evidence="3 4">
    <name type="scientific">Nocardioides lentus</name>
    <dbReference type="NCBI Taxonomy" id="338077"/>
    <lineage>
        <taxon>Bacteria</taxon>
        <taxon>Bacillati</taxon>
        <taxon>Actinomycetota</taxon>
        <taxon>Actinomycetes</taxon>
        <taxon>Propionibacteriales</taxon>
        <taxon>Nocardioidaceae</taxon>
        <taxon>Nocardioides</taxon>
    </lineage>
</organism>
<name>A0ABN2NYR1_9ACTN</name>
<reference evidence="3 4" key="1">
    <citation type="journal article" date="2019" name="Int. J. Syst. Evol. Microbiol.">
        <title>The Global Catalogue of Microorganisms (GCM) 10K type strain sequencing project: providing services to taxonomists for standard genome sequencing and annotation.</title>
        <authorList>
            <consortium name="The Broad Institute Genomics Platform"/>
            <consortium name="The Broad Institute Genome Sequencing Center for Infectious Disease"/>
            <person name="Wu L."/>
            <person name="Ma J."/>
        </authorList>
    </citation>
    <scope>NUCLEOTIDE SEQUENCE [LARGE SCALE GENOMIC DNA]</scope>
    <source>
        <strain evidence="3 4">JCM 14046</strain>
    </source>
</reference>
<dbReference type="Gene3D" id="2.30.180.10">
    <property type="entry name" value="FAS1 domain"/>
    <property type="match status" value="1"/>
</dbReference>
<evidence type="ECO:0000256" key="1">
    <source>
        <dbReference type="SAM" id="SignalP"/>
    </source>
</evidence>
<dbReference type="Pfam" id="PF02469">
    <property type="entry name" value="Fasciclin"/>
    <property type="match status" value="1"/>
</dbReference>
<dbReference type="InterPro" id="IPR000782">
    <property type="entry name" value="FAS1_domain"/>
</dbReference>
<accession>A0ABN2NYR1</accession>
<feature type="chain" id="PRO_5046104418" description="FAS1 domain-containing protein" evidence="1">
    <location>
        <begin position="34"/>
        <end position="216"/>
    </location>
</feature>
<dbReference type="SUPFAM" id="SSF82153">
    <property type="entry name" value="FAS1 domain"/>
    <property type="match status" value="1"/>
</dbReference>
<protein>
    <recommendedName>
        <fullName evidence="2">FAS1 domain-containing protein</fullName>
    </recommendedName>
</protein>
<dbReference type="InterPro" id="IPR036378">
    <property type="entry name" value="FAS1_dom_sf"/>
</dbReference>
<gene>
    <name evidence="3" type="ORF">GCM10009737_03990</name>
</gene>
<evidence type="ECO:0000313" key="3">
    <source>
        <dbReference type="EMBL" id="GAA1906428.1"/>
    </source>
</evidence>
<keyword evidence="4" id="KW-1185">Reference proteome</keyword>
<comment type="caution">
    <text evidence="3">The sequence shown here is derived from an EMBL/GenBank/DDBJ whole genome shotgun (WGS) entry which is preliminary data.</text>
</comment>
<sequence length="216" mass="22732">MSRTPLRRRLAALATSGVLAGGAVLAAGSPSQAADGAAEALKTRSLATVLAADGARFDRDAQDFDVLERAVGLVLEARPGSRVGVLADGSRRTTAFLPTDQAFTRLVADLTGERPGSERATFRAVRSLGVPTVNDVLLYHVLPGRTLTSEKVLAARGTRVGTALGAPIRVTVRNGDVLLGDRDFNDPNPQVVVLDINRGNRQVGHAIDRVLRPADL</sequence>